<feature type="binding site" evidence="6">
    <location>
        <position position="598"/>
    </location>
    <ligand>
        <name>ATP</name>
        <dbReference type="ChEBI" id="CHEBI:30616"/>
    </ligand>
</feature>
<dbReference type="Proteomes" id="UP001575181">
    <property type="component" value="Unassembled WGS sequence"/>
</dbReference>
<dbReference type="NCBIfam" id="NF003921">
    <property type="entry name" value="PRK05443.2-2"/>
    <property type="match status" value="1"/>
</dbReference>
<dbReference type="SUPFAM" id="SSF56024">
    <property type="entry name" value="Phospholipase D/nuclease"/>
    <property type="match status" value="2"/>
</dbReference>
<feature type="binding site" evidence="6">
    <location>
        <position position="50"/>
    </location>
    <ligand>
        <name>ATP</name>
        <dbReference type="ChEBI" id="CHEBI:30616"/>
    </ligand>
</feature>
<feature type="active site" description="Phosphohistidine intermediate" evidence="6">
    <location>
        <position position="441"/>
    </location>
</feature>
<feature type="domain" description="Polyphosphate kinase C-terminal" evidence="10">
    <location>
        <begin position="509"/>
        <end position="681"/>
    </location>
</feature>
<comment type="PTM">
    <text evidence="6 7">An intermediate of this reaction is the autophosphorylated ppk in which a phosphate is covalently linked to a histidine residue through a N-P bond.</text>
</comment>
<keyword evidence="6" id="KW-0479">Metal-binding</keyword>
<comment type="catalytic activity">
    <reaction evidence="6 7">
        <text>[phosphate](n) + ATP = [phosphate](n+1) + ADP</text>
        <dbReference type="Rhea" id="RHEA:19573"/>
        <dbReference type="Rhea" id="RHEA-COMP:9859"/>
        <dbReference type="Rhea" id="RHEA-COMP:14280"/>
        <dbReference type="ChEBI" id="CHEBI:16838"/>
        <dbReference type="ChEBI" id="CHEBI:30616"/>
        <dbReference type="ChEBI" id="CHEBI:456216"/>
        <dbReference type="EC" id="2.7.4.1"/>
    </reaction>
</comment>
<feature type="binding site" evidence="6">
    <location>
        <position position="570"/>
    </location>
    <ligand>
        <name>ATP</name>
        <dbReference type="ChEBI" id="CHEBI:30616"/>
    </ligand>
</feature>
<feature type="domain" description="Polyphosphate kinase C-terminal" evidence="11">
    <location>
        <begin position="338"/>
        <end position="499"/>
    </location>
</feature>
<dbReference type="InterPro" id="IPR036832">
    <property type="entry name" value="PPK_N_dom_sf"/>
</dbReference>
<dbReference type="InterPro" id="IPR025198">
    <property type="entry name" value="PPK_N_dom"/>
</dbReference>
<evidence type="ECO:0000259" key="11">
    <source>
        <dbReference type="Pfam" id="PF17941"/>
    </source>
</evidence>
<dbReference type="InterPro" id="IPR024953">
    <property type="entry name" value="PP_kinase_middle"/>
</dbReference>
<evidence type="ECO:0000256" key="4">
    <source>
        <dbReference type="ARBA" id="ARBA00022777"/>
    </source>
</evidence>
<dbReference type="EC" id="2.7.4.1" evidence="6 7"/>
<dbReference type="NCBIfam" id="NF003918">
    <property type="entry name" value="PRK05443.1-2"/>
    <property type="match status" value="1"/>
</dbReference>
<comment type="cofactor">
    <cofactor evidence="6">
        <name>Mg(2+)</name>
        <dbReference type="ChEBI" id="CHEBI:18420"/>
    </cofactor>
</comment>
<comment type="similarity">
    <text evidence="6 7">Belongs to the polyphosphate kinase 1 (PPK1) family.</text>
</comment>
<gene>
    <name evidence="12" type="primary">ppk1</name>
    <name evidence="6" type="synonym">ppk</name>
    <name evidence="12" type="ORF">ACERLL_03900</name>
</gene>
<evidence type="ECO:0000256" key="1">
    <source>
        <dbReference type="ARBA" id="ARBA00022553"/>
    </source>
</evidence>
<evidence type="ECO:0000256" key="6">
    <source>
        <dbReference type="HAMAP-Rule" id="MF_00347"/>
    </source>
</evidence>
<keyword evidence="5 6" id="KW-0067">ATP-binding</keyword>
<keyword evidence="13" id="KW-1185">Reference proteome</keyword>
<accession>A0ABV4TRU2</accession>
<dbReference type="InterPro" id="IPR041108">
    <property type="entry name" value="PP_kinase_C_1"/>
</dbReference>
<evidence type="ECO:0000256" key="3">
    <source>
        <dbReference type="ARBA" id="ARBA00022741"/>
    </source>
</evidence>
<comment type="function">
    <text evidence="6 7">Catalyzes the reversible transfer of the terminal phosphate of ATP to form a long-chain polyphosphate (polyP).</text>
</comment>
<organism evidence="12 13">
    <name type="scientific">Thiohalorhabdus methylotrophus</name>
    <dbReference type="NCBI Taxonomy" id="3242694"/>
    <lineage>
        <taxon>Bacteria</taxon>
        <taxon>Pseudomonadati</taxon>
        <taxon>Pseudomonadota</taxon>
        <taxon>Gammaproteobacteria</taxon>
        <taxon>Thiohalorhabdales</taxon>
        <taxon>Thiohalorhabdaceae</taxon>
        <taxon>Thiohalorhabdus</taxon>
    </lineage>
</organism>
<evidence type="ECO:0000259" key="8">
    <source>
        <dbReference type="Pfam" id="PF02503"/>
    </source>
</evidence>
<reference evidence="12 13" key="1">
    <citation type="submission" date="2024-08" db="EMBL/GenBank/DDBJ databases">
        <title>Whole-genome sequencing of halo(alkali)philic microorganisms from hypersaline lakes.</title>
        <authorList>
            <person name="Sorokin D.Y."/>
            <person name="Merkel A.Y."/>
            <person name="Messina E."/>
            <person name="Yakimov M."/>
        </authorList>
    </citation>
    <scope>NUCLEOTIDE SEQUENCE [LARGE SCALE GENOMIC DNA]</scope>
    <source>
        <strain evidence="12 13">Cl-TMA</strain>
    </source>
</reference>
<dbReference type="CDD" id="cd09165">
    <property type="entry name" value="PLDc_PaPPK1_C1_like"/>
    <property type="match status" value="1"/>
</dbReference>
<dbReference type="EMBL" id="JBGUAW010000002">
    <property type="protein sequence ID" value="MFA9459963.1"/>
    <property type="molecule type" value="Genomic_DNA"/>
</dbReference>
<keyword evidence="2 6" id="KW-0808">Transferase</keyword>
<evidence type="ECO:0000256" key="5">
    <source>
        <dbReference type="ARBA" id="ARBA00022840"/>
    </source>
</evidence>
<feature type="binding site" evidence="6">
    <location>
        <position position="381"/>
    </location>
    <ligand>
        <name>Mg(2+)</name>
        <dbReference type="ChEBI" id="CHEBI:18420"/>
    </ligand>
</feature>
<dbReference type="SUPFAM" id="SSF140356">
    <property type="entry name" value="PPK N-terminal domain-like"/>
    <property type="match status" value="1"/>
</dbReference>
<dbReference type="HAMAP" id="MF_00347">
    <property type="entry name" value="Polyphosphate_kinase"/>
    <property type="match status" value="1"/>
</dbReference>
<dbReference type="PANTHER" id="PTHR30218">
    <property type="entry name" value="POLYPHOSPHATE KINASE"/>
    <property type="match status" value="1"/>
</dbReference>
<proteinExistence type="inferred from homology"/>
<evidence type="ECO:0000259" key="9">
    <source>
        <dbReference type="Pfam" id="PF13089"/>
    </source>
</evidence>
<dbReference type="NCBIfam" id="NF003917">
    <property type="entry name" value="PRK05443.1-1"/>
    <property type="match status" value="1"/>
</dbReference>
<evidence type="ECO:0000259" key="10">
    <source>
        <dbReference type="Pfam" id="PF13090"/>
    </source>
</evidence>
<feature type="domain" description="Polyphosphate kinase N-terminal" evidence="9">
    <location>
        <begin position="12"/>
        <end position="117"/>
    </location>
</feature>
<sequence>MDTPDLKQPQFYINRLLSLLAFNRRVLEQAKDPATPLLERLKFLCISSTNLDEFFEIRVAGLKQRIELGVTQVGPDNRTPAEVMDAISSEAHELVEEQYRVLNEVLVPALEGEGIRFIRRGSWTGEQRSWLHRYFREKLLPILSPLGLDPAHPFPRILNKSLNFIVSLQGRDAFGRSGGVAVVQAPRALPRLIQLPSDETGSGAYDFVFLSSIIHAFVDELFPGMTVTGCYQFRVTRNSDLFVDEEEIDDLRRALEGELPQRRYGAGVRLEVADNCPDDMGDYLLEEFHLGREDFYRVNGPVNLNRLLAIPDLVNRPDLKYTGFTPGLPQPIAYQPDLFAVLREQDILLHHPFESFTPVVDFLRQAAKDPHVLAIKQTLYRTGPESAVVDALVQAARAGKEVTVVVELRARFDEEANIALANRLQEAGAHVVYGVVGYKTHAKMILVVRREGGRLRQYVHLGTGNYHPRTARLYTDYGLFTTDPGIGEDVHKVFLQLTSLGRASDLQSLLQSPFTLHDAMREKVQRERDNAEAGQPGRIIIKVNSLVEPKLIRDLYAASMAGVQIDLVVRGMCCLRPGVEGISENIRVRSVVGRFLEHTRIYYFENGGSPELYGSSADWMERNFFRRVEVAFPIRDPRLRIRLLRELDAYLRDNTQAWLLDSDGQYRRAEPAAGEAPFSAQQALLEELAEEM</sequence>
<dbReference type="InterPro" id="IPR025200">
    <property type="entry name" value="PPK_C_dom2"/>
</dbReference>
<dbReference type="CDD" id="cd09168">
    <property type="entry name" value="PLDc_PaPPK1_C2_like"/>
    <property type="match status" value="1"/>
</dbReference>
<keyword evidence="3 6" id="KW-0547">Nucleotide-binding</keyword>
<dbReference type="Gene3D" id="1.20.58.310">
    <property type="entry name" value="Polyphosphate kinase N-terminal domain"/>
    <property type="match status" value="1"/>
</dbReference>
<dbReference type="InterPro" id="IPR036830">
    <property type="entry name" value="PP_kinase_middle_dom_sf"/>
</dbReference>
<name>A0ABV4TRU2_9GAMM</name>
<protein>
    <recommendedName>
        <fullName evidence="6 7">Polyphosphate kinase</fullName>
        <ecNumber evidence="6 7">2.7.4.1</ecNumber>
    </recommendedName>
    <alternativeName>
        <fullName evidence="6">ATP-polyphosphate phosphotransferase</fullName>
    </alternativeName>
    <alternativeName>
        <fullName evidence="6">Polyphosphoric acid kinase</fullName>
    </alternativeName>
</protein>
<dbReference type="NCBIfam" id="TIGR03705">
    <property type="entry name" value="poly_P_kin"/>
    <property type="match status" value="1"/>
</dbReference>
<dbReference type="Gene3D" id="3.30.1840.10">
    <property type="entry name" value="Polyphosphate kinase middle domain"/>
    <property type="match status" value="1"/>
</dbReference>
<dbReference type="SUPFAM" id="SSF143724">
    <property type="entry name" value="PHP14-like"/>
    <property type="match status" value="1"/>
</dbReference>
<dbReference type="InterPro" id="IPR003414">
    <property type="entry name" value="PP_kinase"/>
</dbReference>
<comment type="caution">
    <text evidence="12">The sequence shown here is derived from an EMBL/GenBank/DDBJ whole genome shotgun (WGS) entry which is preliminary data.</text>
</comment>
<evidence type="ECO:0000256" key="7">
    <source>
        <dbReference type="RuleBase" id="RU003800"/>
    </source>
</evidence>
<keyword evidence="4 6" id="KW-0418">Kinase</keyword>
<dbReference type="RefSeq" id="WP_373654743.1">
    <property type="nucleotide sequence ID" value="NZ_JBGUAW010000002.1"/>
</dbReference>
<feature type="domain" description="Polyphosphate kinase middle" evidence="8">
    <location>
        <begin position="126"/>
        <end position="309"/>
    </location>
</feature>
<keyword evidence="6" id="KW-0460">Magnesium</keyword>
<dbReference type="PANTHER" id="PTHR30218:SF0">
    <property type="entry name" value="POLYPHOSPHATE KINASE"/>
    <property type="match status" value="1"/>
</dbReference>
<dbReference type="Gene3D" id="3.30.870.10">
    <property type="entry name" value="Endonuclease Chain A"/>
    <property type="match status" value="2"/>
</dbReference>
<evidence type="ECO:0000313" key="12">
    <source>
        <dbReference type="EMBL" id="MFA9459963.1"/>
    </source>
</evidence>
<dbReference type="PIRSF" id="PIRSF015589">
    <property type="entry name" value="PP_kinase"/>
    <property type="match status" value="1"/>
</dbReference>
<dbReference type="Pfam" id="PF13089">
    <property type="entry name" value="PP_kinase_N"/>
    <property type="match status" value="1"/>
</dbReference>
<dbReference type="GO" id="GO:0008976">
    <property type="term" value="F:polyphosphate kinase activity"/>
    <property type="evidence" value="ECO:0007669"/>
    <property type="project" value="UniProtKB-EC"/>
</dbReference>
<dbReference type="Pfam" id="PF13090">
    <property type="entry name" value="PP_kinase_C"/>
    <property type="match status" value="1"/>
</dbReference>
<evidence type="ECO:0000256" key="2">
    <source>
        <dbReference type="ARBA" id="ARBA00022679"/>
    </source>
</evidence>
<feature type="binding site" evidence="6">
    <location>
        <position position="474"/>
    </location>
    <ligand>
        <name>ATP</name>
        <dbReference type="ChEBI" id="CHEBI:30616"/>
    </ligand>
</feature>
<evidence type="ECO:0000313" key="13">
    <source>
        <dbReference type="Proteomes" id="UP001575181"/>
    </source>
</evidence>
<dbReference type="Pfam" id="PF17941">
    <property type="entry name" value="PP_kinase_C_1"/>
    <property type="match status" value="1"/>
</dbReference>
<keyword evidence="1 6" id="KW-0597">Phosphoprotein</keyword>
<dbReference type="Pfam" id="PF02503">
    <property type="entry name" value="PP_kinase"/>
    <property type="match status" value="1"/>
</dbReference>
<feature type="binding site" evidence="6">
    <location>
        <position position="411"/>
    </location>
    <ligand>
        <name>Mg(2+)</name>
        <dbReference type="ChEBI" id="CHEBI:18420"/>
    </ligand>
</feature>